<evidence type="ECO:0000256" key="1">
    <source>
        <dbReference type="SAM" id="SignalP"/>
    </source>
</evidence>
<keyword evidence="3" id="KW-1185">Reference proteome</keyword>
<protein>
    <submittedName>
        <fullName evidence="2">Uncharacterized protein</fullName>
    </submittedName>
</protein>
<name>A0ABR3SB28_9PEZI</name>
<gene>
    <name evidence="2" type="ORF">SLS56_011640</name>
</gene>
<evidence type="ECO:0000313" key="3">
    <source>
        <dbReference type="Proteomes" id="UP001521116"/>
    </source>
</evidence>
<proteinExistence type="predicted"/>
<feature type="signal peptide" evidence="1">
    <location>
        <begin position="1"/>
        <end position="28"/>
    </location>
</feature>
<dbReference type="EMBL" id="JAJVDC020000290">
    <property type="protein sequence ID" value="KAL1615855.1"/>
    <property type="molecule type" value="Genomic_DNA"/>
</dbReference>
<evidence type="ECO:0000313" key="2">
    <source>
        <dbReference type="EMBL" id="KAL1615855.1"/>
    </source>
</evidence>
<sequence length="171" mass="19729">MSINRPGASHHALLRRLFLLFVEHEVTALEPPLAEKSKFRVKKRAIAINKLEQAIRKVKDLLHNGKKYLALAKIARPGALLEIGSQNVGLWEREIKEAEVVAIHEYRSQLPGYVKSGRRYQWDFVVARLLVLGMVAYGWKYEEFTEGRTELTNQLPAYIDFLSLRMGEIWT</sequence>
<comment type="caution">
    <text evidence="2">The sequence shown here is derived from an EMBL/GenBank/DDBJ whole genome shotgun (WGS) entry which is preliminary data.</text>
</comment>
<organism evidence="2 3">
    <name type="scientific">Neofusicoccum ribis</name>
    <dbReference type="NCBI Taxonomy" id="45134"/>
    <lineage>
        <taxon>Eukaryota</taxon>
        <taxon>Fungi</taxon>
        <taxon>Dikarya</taxon>
        <taxon>Ascomycota</taxon>
        <taxon>Pezizomycotina</taxon>
        <taxon>Dothideomycetes</taxon>
        <taxon>Dothideomycetes incertae sedis</taxon>
        <taxon>Botryosphaeriales</taxon>
        <taxon>Botryosphaeriaceae</taxon>
        <taxon>Neofusicoccum</taxon>
    </lineage>
</organism>
<feature type="chain" id="PRO_5046972311" evidence="1">
    <location>
        <begin position="29"/>
        <end position="171"/>
    </location>
</feature>
<keyword evidence="1" id="KW-0732">Signal</keyword>
<dbReference type="Proteomes" id="UP001521116">
    <property type="component" value="Unassembled WGS sequence"/>
</dbReference>
<reference evidence="2 3" key="1">
    <citation type="submission" date="2024-02" db="EMBL/GenBank/DDBJ databases">
        <title>De novo assembly and annotation of 12 fungi associated with fruit tree decline syndrome in Ontario, Canada.</title>
        <authorList>
            <person name="Sulman M."/>
            <person name="Ellouze W."/>
            <person name="Ilyukhin E."/>
        </authorList>
    </citation>
    <scope>NUCLEOTIDE SEQUENCE [LARGE SCALE GENOMIC DNA]</scope>
    <source>
        <strain evidence="2 3">M1-105</strain>
    </source>
</reference>
<accession>A0ABR3SB28</accession>